<accession>A0AAE1H6J0</accession>
<dbReference type="GO" id="GO:0005886">
    <property type="term" value="C:plasma membrane"/>
    <property type="evidence" value="ECO:0007669"/>
    <property type="project" value="TreeGrafter"/>
</dbReference>
<dbReference type="Pfam" id="PF00930">
    <property type="entry name" value="DPPIV_N"/>
    <property type="match status" value="1"/>
</dbReference>
<dbReference type="SUPFAM" id="SSF53474">
    <property type="entry name" value="alpha/beta-Hydrolases"/>
    <property type="match status" value="1"/>
</dbReference>
<dbReference type="PANTHER" id="PTHR11731">
    <property type="entry name" value="PROTEASE FAMILY S9B,C DIPEPTIDYL-PEPTIDASE IV-RELATED"/>
    <property type="match status" value="1"/>
</dbReference>
<protein>
    <recommendedName>
        <fullName evidence="3">Venom dipeptidyl peptidase 4</fullName>
    </recommendedName>
</protein>
<dbReference type="GO" id="GO:0006508">
    <property type="term" value="P:proteolysis"/>
    <property type="evidence" value="ECO:0007669"/>
    <property type="project" value="InterPro"/>
</dbReference>
<comment type="similarity">
    <text evidence="1">Belongs to the peptidase S9B family. DPPIV subfamily.</text>
</comment>
<dbReference type="GO" id="GO:0008236">
    <property type="term" value="F:serine-type peptidase activity"/>
    <property type="evidence" value="ECO:0007669"/>
    <property type="project" value="InterPro"/>
</dbReference>
<evidence type="ECO:0000259" key="5">
    <source>
        <dbReference type="Pfam" id="PF00326"/>
    </source>
</evidence>
<proteinExistence type="inferred from homology"/>
<dbReference type="EMBL" id="JAHWGI010000441">
    <property type="protein sequence ID" value="KAK3915564.1"/>
    <property type="molecule type" value="Genomic_DNA"/>
</dbReference>
<dbReference type="PANTHER" id="PTHR11731:SF154">
    <property type="entry name" value="VENOM DIPEPTIDYL PEPTIDASE 4-LIKE PROTEIN"/>
    <property type="match status" value="1"/>
</dbReference>
<keyword evidence="8" id="KW-1185">Reference proteome</keyword>
<dbReference type="Pfam" id="PF00326">
    <property type="entry name" value="Peptidase_S9"/>
    <property type="match status" value="1"/>
</dbReference>
<keyword evidence="2" id="KW-0325">Glycoprotein</keyword>
<dbReference type="InterPro" id="IPR001375">
    <property type="entry name" value="Peptidase_S9_cat"/>
</dbReference>
<dbReference type="InterPro" id="IPR002469">
    <property type="entry name" value="Peptidase_S9B_N"/>
</dbReference>
<dbReference type="Proteomes" id="UP001219518">
    <property type="component" value="Unassembled WGS sequence"/>
</dbReference>
<reference evidence="7" key="2">
    <citation type="journal article" date="2023" name="BMC Genomics">
        <title>Pest status, molecular evolution, and epigenetic factors derived from the genome assembly of Frankliniella fusca, a thysanopteran phytovirus vector.</title>
        <authorList>
            <person name="Catto M.A."/>
            <person name="Labadie P.E."/>
            <person name="Jacobson A.L."/>
            <person name="Kennedy G.G."/>
            <person name="Srinivasan R."/>
            <person name="Hunt B.G."/>
        </authorList>
    </citation>
    <scope>NUCLEOTIDE SEQUENCE</scope>
    <source>
        <strain evidence="7">PL_HMW_Pooled</strain>
    </source>
</reference>
<reference evidence="7" key="1">
    <citation type="submission" date="2021-07" db="EMBL/GenBank/DDBJ databases">
        <authorList>
            <person name="Catto M.A."/>
            <person name="Jacobson A."/>
            <person name="Kennedy G."/>
            <person name="Labadie P."/>
            <person name="Hunt B.G."/>
            <person name="Srinivasan R."/>
        </authorList>
    </citation>
    <scope>NUCLEOTIDE SEQUENCE</scope>
    <source>
        <strain evidence="7">PL_HMW_Pooled</strain>
        <tissue evidence="7">Head</tissue>
    </source>
</reference>
<organism evidence="7 8">
    <name type="scientific">Frankliniella fusca</name>
    <dbReference type="NCBI Taxonomy" id="407009"/>
    <lineage>
        <taxon>Eukaryota</taxon>
        <taxon>Metazoa</taxon>
        <taxon>Ecdysozoa</taxon>
        <taxon>Arthropoda</taxon>
        <taxon>Hexapoda</taxon>
        <taxon>Insecta</taxon>
        <taxon>Pterygota</taxon>
        <taxon>Neoptera</taxon>
        <taxon>Paraneoptera</taxon>
        <taxon>Thysanoptera</taxon>
        <taxon>Terebrantia</taxon>
        <taxon>Thripoidea</taxon>
        <taxon>Thripidae</taxon>
        <taxon>Frankliniella</taxon>
    </lineage>
</organism>
<name>A0AAE1H6J0_9NEOP</name>
<dbReference type="InterPro" id="IPR029058">
    <property type="entry name" value="AB_hydrolase_fold"/>
</dbReference>
<feature type="domain" description="Peptidase S9 prolyl oligopeptidase catalytic" evidence="5">
    <location>
        <begin position="573"/>
        <end position="771"/>
    </location>
</feature>
<dbReference type="Gene3D" id="3.40.50.1820">
    <property type="entry name" value="alpha/beta hydrolase"/>
    <property type="match status" value="1"/>
</dbReference>
<evidence type="ECO:0000313" key="7">
    <source>
        <dbReference type="EMBL" id="KAK3915564.1"/>
    </source>
</evidence>
<dbReference type="FunFam" id="3.40.50.1820:FF:000003">
    <property type="entry name" value="Dipeptidyl peptidase 4"/>
    <property type="match status" value="1"/>
</dbReference>
<evidence type="ECO:0000256" key="1">
    <source>
        <dbReference type="ARBA" id="ARBA00010036"/>
    </source>
</evidence>
<dbReference type="SUPFAM" id="SSF82171">
    <property type="entry name" value="DPP6 N-terminal domain-like"/>
    <property type="match status" value="1"/>
</dbReference>
<evidence type="ECO:0000256" key="4">
    <source>
        <dbReference type="SAM" id="SignalP"/>
    </source>
</evidence>
<feature type="chain" id="PRO_5041900018" description="Venom dipeptidyl peptidase 4" evidence="4">
    <location>
        <begin position="25"/>
        <end position="781"/>
    </location>
</feature>
<sequence>MGSPPAPPSRVLALLLVLSPLVASAPATGEREPFQLADFVESKFVPRSFKGTWVSDEELRFYNSTTREVIFYNVRTETNRTVVPSGVLSKYTDSSIDSYSRDGNLVAIAYETNKVYRHSTTSKFVIYDTADGKFYPVHDDQQLRSLVWAGDKSILWVTEDNNIYYREDARVAGADVAITTDGKNGLIFNGVPDWVYEEEVLASGSAMWPSPDGKKLAFASFDDSLVNHMFYFKYEESQYPTVVNITYPKVGSPNPDVRLRVVNLENVSKTKKVDLVDIPAPVAVVGKDHILYGCFWTANRLLASWTNRVQNKNIISSCNTETGECKEALMQSEKAGWVDPPTLLMHSSGRRAAAILPHEDFNHLAVITFSDDDEHAPTKVFLTSGNVTVLSVLGWDERRGYVYYTQTQLDQPANQHVYRVAVPGSDSNRVVATPPECVTCRLPTDPSGRNLGQDCTYAGALLSKDFTYGVLSCQGPDPAWYALYAVQGAGAPVRLRMWEDNADLRARLATRLRPDFYDDWVPVEGGFRAKVRLYLPPGMDKSGATKYPLLVFVYAGPDSNQISTAFSVTFGDYLCTSRHIVYALIDGRGSGHNGRSQMHAVYLHLGTVEIQDQISVAKHLKETLPYVDPARTAIWGWSYGGFSTAHAMAQDAGGVFCCGVSVAPVTSFIYYDTIYTERYMRLPTAEDNLAGYNGTDVTRNVANFANKKYLLIHGNADDNVHYQQSMELSRALESADIMFQQQSYPNEAHALSGVKRHVYHTMDDFWTRAFKLPKPEWQNRG</sequence>
<comment type="caution">
    <text evidence="7">The sequence shown here is derived from an EMBL/GenBank/DDBJ whole genome shotgun (WGS) entry which is preliminary data.</text>
</comment>
<dbReference type="AlphaFoldDB" id="A0AAE1H6J0"/>
<feature type="domain" description="Dipeptidylpeptidase IV N-terminal" evidence="6">
    <location>
        <begin position="100"/>
        <end position="478"/>
    </location>
</feature>
<feature type="signal peptide" evidence="4">
    <location>
        <begin position="1"/>
        <end position="24"/>
    </location>
</feature>
<evidence type="ECO:0000259" key="6">
    <source>
        <dbReference type="Pfam" id="PF00930"/>
    </source>
</evidence>
<evidence type="ECO:0000313" key="8">
    <source>
        <dbReference type="Proteomes" id="UP001219518"/>
    </source>
</evidence>
<evidence type="ECO:0000256" key="3">
    <source>
        <dbReference type="ARBA" id="ARBA00072929"/>
    </source>
</evidence>
<keyword evidence="4" id="KW-0732">Signal</keyword>
<dbReference type="Gene3D" id="2.140.10.30">
    <property type="entry name" value="Dipeptidylpeptidase IV, N-terminal domain"/>
    <property type="match status" value="1"/>
</dbReference>
<evidence type="ECO:0000256" key="2">
    <source>
        <dbReference type="ARBA" id="ARBA00023180"/>
    </source>
</evidence>
<gene>
    <name evidence="7" type="ORF">KUF71_024707</name>
</gene>
<dbReference type="GO" id="GO:0008239">
    <property type="term" value="F:dipeptidyl-peptidase activity"/>
    <property type="evidence" value="ECO:0007669"/>
    <property type="project" value="TreeGrafter"/>
</dbReference>
<dbReference type="InterPro" id="IPR050278">
    <property type="entry name" value="Serine_Prot_S9B/DPPIV"/>
</dbReference>